<dbReference type="InterPro" id="IPR051923">
    <property type="entry name" value="Glycosyl_Hydrolase_39"/>
</dbReference>
<dbReference type="Gene3D" id="3.20.20.80">
    <property type="entry name" value="Glycosidases"/>
    <property type="match status" value="1"/>
</dbReference>
<evidence type="ECO:0000313" key="7">
    <source>
        <dbReference type="Proteomes" id="UP001312908"/>
    </source>
</evidence>
<evidence type="ECO:0000256" key="3">
    <source>
        <dbReference type="ARBA" id="ARBA00023295"/>
    </source>
</evidence>
<dbReference type="PANTHER" id="PTHR12631:SF10">
    <property type="entry name" value="BETA-XYLOSIDASE-LIKE PROTEIN-RELATED"/>
    <property type="match status" value="1"/>
</dbReference>
<evidence type="ECO:0000256" key="4">
    <source>
        <dbReference type="SAM" id="MobiDB-lite"/>
    </source>
</evidence>
<dbReference type="PANTHER" id="PTHR12631">
    <property type="entry name" value="ALPHA-L-IDURONIDASE"/>
    <property type="match status" value="1"/>
</dbReference>
<keyword evidence="2" id="KW-0378">Hydrolase</keyword>
<dbReference type="RefSeq" id="WP_394819301.1">
    <property type="nucleotide sequence ID" value="NZ_JAWJZY010000002.1"/>
</dbReference>
<comment type="similarity">
    <text evidence="1">Belongs to the glycosyl hydrolase 39 family.</text>
</comment>
<feature type="domain" description="Glycosyl hydrolases family 39 N-terminal catalytic" evidence="5">
    <location>
        <begin position="169"/>
        <end position="279"/>
    </location>
</feature>
<evidence type="ECO:0000313" key="6">
    <source>
        <dbReference type="EMBL" id="MEE8658357.1"/>
    </source>
</evidence>
<sequence>MQQISINANQPAFGQGKNGQVKDINGVNGAPISFMPGYPDLQDQFNQIGISHVRFHDIFGPGDIEDVVFPLQLNSQLMIAVPTLQKVRAAAFVAAITKDRAIFPHANAGMRVFSQSLASSTPNWAPTDYYIRKTMENIESLNPGHIERNVMFRIGRSNGGDSSVPANFDIYADLVGQAVERYSANISMSGIPRKVLYWEIWNEPDLGLFWTGTPAQFYSMYEKIARKIKSIDPSAKVGGSGVANGDDGSGPYTRGLVNYCRNNGVPLDFLSWHYYAQNSSDPRRFATCAALQRQNLDRAGFTSAESICTEWNITPLSSAVTASAVQSAENAAYITASFITMNKSAVDKAYYYRGDAGFLGLFNDAPNPRDPSSKAFCTYAAQAFGLYKQMFGTPQLLATPELSGNDIYVLAGRGTNAVNVLVSNFTPDLRLAAGAKTPSGGLNQQHYVDSGRLLFAIDDDWSIEHWFGGSKPSLLRQTQYHPPSHDAHQDAPETDEDGADPVASKPPLDTAPAPAPAVMAVNDGIVLNVSGLPTFTPRLEVRRIVQGGDLGAVLPPVNNGGVNAQYNGNNITIYDPLAVPYTVTHYSIIW</sequence>
<keyword evidence="7" id="KW-1185">Reference proteome</keyword>
<proteinExistence type="inferred from homology"/>
<dbReference type="Proteomes" id="UP001312908">
    <property type="component" value="Unassembled WGS sequence"/>
</dbReference>
<dbReference type="InterPro" id="IPR017853">
    <property type="entry name" value="GH"/>
</dbReference>
<keyword evidence="3" id="KW-0326">Glycosidase</keyword>
<organism evidence="6 7">
    <name type="scientific">Sorlinia euscelidii</name>
    <dbReference type="NCBI Taxonomy" id="3081148"/>
    <lineage>
        <taxon>Bacteria</taxon>
        <taxon>Pseudomonadati</taxon>
        <taxon>Pseudomonadota</taxon>
        <taxon>Alphaproteobacteria</taxon>
        <taxon>Acetobacterales</taxon>
        <taxon>Acetobacteraceae</taxon>
        <taxon>Sorlinia</taxon>
    </lineage>
</organism>
<dbReference type="SUPFAM" id="SSF51445">
    <property type="entry name" value="(Trans)glycosidases"/>
    <property type="match status" value="1"/>
</dbReference>
<evidence type="ECO:0000259" key="5">
    <source>
        <dbReference type="Pfam" id="PF01229"/>
    </source>
</evidence>
<name>A0ABU7U0L2_9PROT</name>
<dbReference type="Pfam" id="PF01229">
    <property type="entry name" value="Glyco_hydro_39"/>
    <property type="match status" value="1"/>
</dbReference>
<reference evidence="6 7" key="1">
    <citation type="submission" date="2023-10" db="EMBL/GenBank/DDBJ databases">
        <title>Sorlinia euscelidii gen. nov., sp. nov., an acetic acid bacteria isolated from the gut of Euscelidius variegatus emitter.</title>
        <authorList>
            <person name="Michoud G."/>
            <person name="Marasco R."/>
            <person name="Seferji K."/>
            <person name="Gonella E."/>
            <person name="Garuglieri E."/>
            <person name="Alma A."/>
            <person name="Mapelli F."/>
            <person name="Borin S."/>
            <person name="Daffonchio D."/>
            <person name="Crotti E."/>
        </authorList>
    </citation>
    <scope>NUCLEOTIDE SEQUENCE [LARGE SCALE GENOMIC DNA]</scope>
    <source>
        <strain evidence="6 7">EV16P</strain>
    </source>
</reference>
<dbReference type="EMBL" id="JAWJZY010000002">
    <property type="protein sequence ID" value="MEE8658357.1"/>
    <property type="molecule type" value="Genomic_DNA"/>
</dbReference>
<feature type="region of interest" description="Disordered" evidence="4">
    <location>
        <begin position="474"/>
        <end position="515"/>
    </location>
</feature>
<dbReference type="InterPro" id="IPR049166">
    <property type="entry name" value="GH39_cat"/>
</dbReference>
<evidence type="ECO:0000256" key="2">
    <source>
        <dbReference type="ARBA" id="ARBA00022801"/>
    </source>
</evidence>
<accession>A0ABU7U0L2</accession>
<comment type="caution">
    <text evidence="6">The sequence shown here is derived from an EMBL/GenBank/DDBJ whole genome shotgun (WGS) entry which is preliminary data.</text>
</comment>
<protein>
    <recommendedName>
        <fullName evidence="5">Glycosyl hydrolases family 39 N-terminal catalytic domain-containing protein</fullName>
    </recommendedName>
</protein>
<evidence type="ECO:0000256" key="1">
    <source>
        <dbReference type="ARBA" id="ARBA00008875"/>
    </source>
</evidence>
<gene>
    <name evidence="6" type="ORF">DOFOFD_04965</name>
</gene>